<dbReference type="FunFam" id="2.40.70.10:FF:000045">
    <property type="entry name" value="Basic 7S globulin"/>
    <property type="match status" value="1"/>
</dbReference>
<dbReference type="GO" id="GO:0006508">
    <property type="term" value="P:proteolysis"/>
    <property type="evidence" value="ECO:0007669"/>
    <property type="project" value="InterPro"/>
</dbReference>
<accession>A0A8K0HMU8</accession>
<keyword evidence="9" id="KW-1185">Reference proteome</keyword>
<dbReference type="OrthoDB" id="1258937at2759"/>
<evidence type="ECO:0000313" key="8">
    <source>
        <dbReference type="EMBL" id="KAF3454438.1"/>
    </source>
</evidence>
<dbReference type="PANTHER" id="PTHR47965">
    <property type="entry name" value="ASPARTYL PROTEASE-RELATED"/>
    <property type="match status" value="1"/>
</dbReference>
<proteinExistence type="inferred from homology"/>
<dbReference type="Pfam" id="PF14543">
    <property type="entry name" value="TAXi_N"/>
    <property type="match status" value="1"/>
</dbReference>
<evidence type="ECO:0000256" key="1">
    <source>
        <dbReference type="ARBA" id="ARBA00004239"/>
    </source>
</evidence>
<dbReference type="EMBL" id="VOIH02000002">
    <property type="protein sequence ID" value="KAF3454438.1"/>
    <property type="molecule type" value="Genomic_DNA"/>
</dbReference>
<dbReference type="InterPro" id="IPR032861">
    <property type="entry name" value="TAXi_N"/>
</dbReference>
<evidence type="ECO:0000259" key="7">
    <source>
        <dbReference type="PROSITE" id="PS51767"/>
    </source>
</evidence>
<dbReference type="InterPro" id="IPR033121">
    <property type="entry name" value="PEPTIDASE_A1"/>
</dbReference>
<dbReference type="InterPro" id="IPR001461">
    <property type="entry name" value="Aspartic_peptidase_A1"/>
</dbReference>
<keyword evidence="4 6" id="KW-0732">Signal</keyword>
<protein>
    <recommendedName>
        <fullName evidence="7">Peptidase A1 domain-containing protein</fullName>
    </recommendedName>
</protein>
<feature type="chain" id="PRO_5035420606" description="Peptidase A1 domain-containing protein" evidence="6">
    <location>
        <begin position="24"/>
        <end position="428"/>
    </location>
</feature>
<comment type="similarity">
    <text evidence="2">Belongs to the peptidase A1 family.</text>
</comment>
<name>A0A8K0HMU8_9ROSA</name>
<comment type="subcellular location">
    <subcellularLocation>
        <location evidence="1">Secreted</location>
        <location evidence="1">Extracellular space</location>
    </subcellularLocation>
</comment>
<dbReference type="Proteomes" id="UP000796880">
    <property type="component" value="Unassembled WGS sequence"/>
</dbReference>
<dbReference type="InterPro" id="IPR032799">
    <property type="entry name" value="TAXi_C"/>
</dbReference>
<reference evidence="8" key="1">
    <citation type="submission" date="2020-03" db="EMBL/GenBank/DDBJ databases">
        <title>A high-quality chromosome-level genome assembly of a woody plant with both climbing and erect habits, Rhamnella rubrinervis.</title>
        <authorList>
            <person name="Lu Z."/>
            <person name="Yang Y."/>
            <person name="Zhu X."/>
            <person name="Sun Y."/>
        </authorList>
    </citation>
    <scope>NUCLEOTIDE SEQUENCE</scope>
    <source>
        <strain evidence="8">BYM</strain>
        <tissue evidence="8">Leaf</tissue>
    </source>
</reference>
<evidence type="ECO:0000313" key="9">
    <source>
        <dbReference type="Proteomes" id="UP000796880"/>
    </source>
</evidence>
<dbReference type="SUPFAM" id="SSF50630">
    <property type="entry name" value="Acid proteases"/>
    <property type="match status" value="1"/>
</dbReference>
<dbReference type="AlphaFoldDB" id="A0A8K0HMU8"/>
<evidence type="ECO:0000256" key="5">
    <source>
        <dbReference type="ARBA" id="ARBA00023157"/>
    </source>
</evidence>
<sequence>MASFRFLLFFLFTLSFLIIISESQTTSKPTKLVLQVAKDRATNLHVANIQKRTPPLKVPFVIDLNGRFMWVNCENQYLSSTYNAPLCHSTLCSKANSHYCHKCPTTARPGCHNNTCGLMAVNPVTHEAAMGELAQDALWLPSSTQGSSPGPMVRVPQFLFSCAPSHLLQRGLPRKTQGVADLGHAPISLPIQLSSHFGFQQKFALCLTSTNENGVIFFGQGPYYMLPGIDVSRPVSYTPLTISQQGEYHINVRAIKINNKLVPLNSSLITPTKVGLGRVKLCTTTPYTVLEHSIFNALNKAFADDQQLKGVPQVENVQPFGACFDSRKLSFTKMGPVVPNVDLVLQNNVVWRIHGTNSMVQARPGVMCLGFVDGGVRPTDSVVIGTLQMEDNLLQFDLASSRLGFSSSLLYRRTRCSNFNFTSSTTTP</sequence>
<dbReference type="FunFam" id="2.40.70.10:FF:000041">
    <property type="entry name" value="Basic 7S globulin"/>
    <property type="match status" value="1"/>
</dbReference>
<evidence type="ECO:0000256" key="3">
    <source>
        <dbReference type="ARBA" id="ARBA00022525"/>
    </source>
</evidence>
<dbReference type="GO" id="GO:0004190">
    <property type="term" value="F:aspartic-type endopeptidase activity"/>
    <property type="evidence" value="ECO:0007669"/>
    <property type="project" value="InterPro"/>
</dbReference>
<organism evidence="8 9">
    <name type="scientific">Rhamnella rubrinervis</name>
    <dbReference type="NCBI Taxonomy" id="2594499"/>
    <lineage>
        <taxon>Eukaryota</taxon>
        <taxon>Viridiplantae</taxon>
        <taxon>Streptophyta</taxon>
        <taxon>Embryophyta</taxon>
        <taxon>Tracheophyta</taxon>
        <taxon>Spermatophyta</taxon>
        <taxon>Magnoliopsida</taxon>
        <taxon>eudicotyledons</taxon>
        <taxon>Gunneridae</taxon>
        <taxon>Pentapetalae</taxon>
        <taxon>rosids</taxon>
        <taxon>fabids</taxon>
        <taxon>Rosales</taxon>
        <taxon>Rhamnaceae</taxon>
        <taxon>rhamnoid group</taxon>
        <taxon>Rhamneae</taxon>
        <taxon>Rhamnella</taxon>
    </lineage>
</organism>
<evidence type="ECO:0000256" key="2">
    <source>
        <dbReference type="ARBA" id="ARBA00007447"/>
    </source>
</evidence>
<dbReference type="InterPro" id="IPR033868">
    <property type="entry name" value="Xylanase_inhibitor_I-like"/>
</dbReference>
<dbReference type="Gene3D" id="2.40.70.10">
    <property type="entry name" value="Acid Proteases"/>
    <property type="match status" value="2"/>
</dbReference>
<comment type="caution">
    <text evidence="8">The sequence shown here is derived from an EMBL/GenBank/DDBJ whole genome shotgun (WGS) entry which is preliminary data.</text>
</comment>
<dbReference type="PANTHER" id="PTHR47965:SF28">
    <property type="entry name" value="BASIC 7S GLOBULIN"/>
    <property type="match status" value="1"/>
</dbReference>
<dbReference type="Pfam" id="PF14541">
    <property type="entry name" value="TAXi_C"/>
    <property type="match status" value="1"/>
</dbReference>
<keyword evidence="3" id="KW-0964">Secreted</keyword>
<evidence type="ECO:0000256" key="4">
    <source>
        <dbReference type="ARBA" id="ARBA00022729"/>
    </source>
</evidence>
<dbReference type="GO" id="GO:0005576">
    <property type="term" value="C:extracellular region"/>
    <property type="evidence" value="ECO:0007669"/>
    <property type="project" value="UniProtKB-SubCell"/>
</dbReference>
<evidence type="ECO:0000256" key="6">
    <source>
        <dbReference type="SAM" id="SignalP"/>
    </source>
</evidence>
<feature type="domain" description="Peptidase A1" evidence="7">
    <location>
        <begin position="45"/>
        <end position="406"/>
    </location>
</feature>
<dbReference type="PROSITE" id="PS51767">
    <property type="entry name" value="PEPTIDASE_A1"/>
    <property type="match status" value="1"/>
</dbReference>
<dbReference type="CDD" id="cd05489">
    <property type="entry name" value="xylanase_inhibitor_I_like"/>
    <property type="match status" value="1"/>
</dbReference>
<gene>
    <name evidence="8" type="ORF">FNV43_RR04885</name>
</gene>
<feature type="signal peptide" evidence="6">
    <location>
        <begin position="1"/>
        <end position="23"/>
    </location>
</feature>
<keyword evidence="5" id="KW-1015">Disulfide bond</keyword>
<dbReference type="InterPro" id="IPR021109">
    <property type="entry name" value="Peptidase_aspartic_dom_sf"/>
</dbReference>